<dbReference type="Gene3D" id="2.30.30.190">
    <property type="entry name" value="CAP Gly-rich-like domain"/>
    <property type="match status" value="1"/>
</dbReference>
<dbReference type="InterPro" id="IPR018490">
    <property type="entry name" value="cNMP-bd_dom_sf"/>
</dbReference>
<evidence type="ECO:0000256" key="2">
    <source>
        <dbReference type="SAM" id="MobiDB-lite"/>
    </source>
</evidence>
<dbReference type="PANTHER" id="PTHR10281:SF76">
    <property type="entry name" value="CALCUTTA CUP-RELATED"/>
    <property type="match status" value="1"/>
</dbReference>
<dbReference type="Gene3D" id="3.60.40.10">
    <property type="entry name" value="PPM-type phosphatase domain"/>
    <property type="match status" value="1"/>
</dbReference>
<dbReference type="PROSITE" id="PS50042">
    <property type="entry name" value="CNMP_BINDING_3"/>
    <property type="match status" value="1"/>
</dbReference>
<evidence type="ECO:0000256" key="1">
    <source>
        <dbReference type="ARBA" id="ARBA00038357"/>
    </source>
</evidence>
<evidence type="ECO:0000313" key="5">
    <source>
        <dbReference type="Proteomes" id="UP000186817"/>
    </source>
</evidence>
<dbReference type="InterPro" id="IPR001199">
    <property type="entry name" value="Cyt_B5-like_heme/steroid-bd"/>
</dbReference>
<dbReference type="SMART" id="SM01117">
    <property type="entry name" value="Cyt-b5"/>
    <property type="match status" value="1"/>
</dbReference>
<dbReference type="GO" id="GO:0012505">
    <property type="term" value="C:endomembrane system"/>
    <property type="evidence" value="ECO:0007669"/>
    <property type="project" value="TreeGrafter"/>
</dbReference>
<dbReference type="SUPFAM" id="SSF55856">
    <property type="entry name" value="Cytochrome b5-like heme/steroid binding domain"/>
    <property type="match status" value="1"/>
</dbReference>
<dbReference type="InterPro" id="IPR000938">
    <property type="entry name" value="CAP-Gly_domain"/>
</dbReference>
<comment type="caution">
    <text evidence="4">The sequence shown here is derived from an EMBL/GenBank/DDBJ whole genome shotgun (WGS) entry which is preliminary data.</text>
</comment>
<dbReference type="CDD" id="cd00038">
    <property type="entry name" value="CAP_ED"/>
    <property type="match status" value="1"/>
</dbReference>
<dbReference type="Pfam" id="PF01302">
    <property type="entry name" value="CAP_GLY"/>
    <property type="match status" value="1"/>
</dbReference>
<dbReference type="PANTHER" id="PTHR10281">
    <property type="entry name" value="MEMBRANE-ASSOCIATED PROGESTERONE RECEPTOR COMPONENT-RELATED"/>
    <property type="match status" value="1"/>
</dbReference>
<evidence type="ECO:0000259" key="3">
    <source>
        <dbReference type="PROSITE" id="PS50042"/>
    </source>
</evidence>
<dbReference type="Gene3D" id="2.60.120.10">
    <property type="entry name" value="Jelly Rolls"/>
    <property type="match status" value="1"/>
</dbReference>
<reference evidence="4 5" key="1">
    <citation type="submission" date="2016-02" db="EMBL/GenBank/DDBJ databases">
        <title>Genome analysis of coral dinoflagellate symbionts highlights evolutionary adaptations to a symbiotic lifestyle.</title>
        <authorList>
            <person name="Aranda M."/>
            <person name="Li Y."/>
            <person name="Liew Y.J."/>
            <person name="Baumgarten S."/>
            <person name="Simakov O."/>
            <person name="Wilson M."/>
            <person name="Piel J."/>
            <person name="Ashoor H."/>
            <person name="Bougouffa S."/>
            <person name="Bajic V.B."/>
            <person name="Ryu T."/>
            <person name="Ravasi T."/>
            <person name="Bayer T."/>
            <person name="Micklem G."/>
            <person name="Kim H."/>
            <person name="Bhak J."/>
            <person name="Lajeunesse T.C."/>
            <person name="Voolstra C.R."/>
        </authorList>
    </citation>
    <scope>NUCLEOTIDE SEQUENCE [LARGE SCALE GENOMIC DNA]</scope>
    <source>
        <strain evidence="4 5">CCMP2467</strain>
    </source>
</reference>
<feature type="region of interest" description="Disordered" evidence="2">
    <location>
        <begin position="982"/>
        <end position="1006"/>
    </location>
</feature>
<dbReference type="Pfam" id="PF00027">
    <property type="entry name" value="cNMP_binding"/>
    <property type="match status" value="1"/>
</dbReference>
<dbReference type="InterPro" id="IPR036859">
    <property type="entry name" value="CAP-Gly_dom_sf"/>
</dbReference>
<dbReference type="CDD" id="cd00143">
    <property type="entry name" value="PP2Cc"/>
    <property type="match status" value="1"/>
</dbReference>
<dbReference type="PRINTS" id="PR00103">
    <property type="entry name" value="CAMPKINASE"/>
</dbReference>
<feature type="region of interest" description="Disordered" evidence="2">
    <location>
        <begin position="594"/>
        <end position="622"/>
    </location>
</feature>
<gene>
    <name evidence="4" type="primary">MSBP2</name>
    <name evidence="4" type="ORF">AK812_SmicGene12911</name>
</gene>
<dbReference type="AlphaFoldDB" id="A0A1Q9E9G6"/>
<dbReference type="SMART" id="SM00332">
    <property type="entry name" value="PP2Cc"/>
    <property type="match status" value="1"/>
</dbReference>
<dbReference type="InterPro" id="IPR050577">
    <property type="entry name" value="MAPR/NEUFC/NENF-like"/>
</dbReference>
<dbReference type="OrthoDB" id="417078at2759"/>
<dbReference type="Proteomes" id="UP000186817">
    <property type="component" value="Unassembled WGS sequence"/>
</dbReference>
<keyword evidence="5" id="KW-1185">Reference proteome</keyword>
<dbReference type="Gene3D" id="3.10.120.10">
    <property type="entry name" value="Cytochrome b5-like heme/steroid binding domain"/>
    <property type="match status" value="1"/>
</dbReference>
<evidence type="ECO:0000313" key="4">
    <source>
        <dbReference type="EMBL" id="OLQ04074.1"/>
    </source>
</evidence>
<dbReference type="InterPro" id="IPR000595">
    <property type="entry name" value="cNMP-bd_dom"/>
</dbReference>
<dbReference type="Pfam" id="PF00173">
    <property type="entry name" value="Cyt-b5"/>
    <property type="match status" value="1"/>
</dbReference>
<dbReference type="GO" id="GO:0016020">
    <property type="term" value="C:membrane"/>
    <property type="evidence" value="ECO:0007669"/>
    <property type="project" value="TreeGrafter"/>
</dbReference>
<comment type="similarity">
    <text evidence="1">Belongs to the cytochrome b5 family. MAPR subfamily.</text>
</comment>
<dbReference type="InterPro" id="IPR036457">
    <property type="entry name" value="PPM-type-like_dom_sf"/>
</dbReference>
<organism evidence="4 5">
    <name type="scientific">Symbiodinium microadriaticum</name>
    <name type="common">Dinoflagellate</name>
    <name type="synonym">Zooxanthella microadriatica</name>
    <dbReference type="NCBI Taxonomy" id="2951"/>
    <lineage>
        <taxon>Eukaryota</taxon>
        <taxon>Sar</taxon>
        <taxon>Alveolata</taxon>
        <taxon>Dinophyceae</taxon>
        <taxon>Suessiales</taxon>
        <taxon>Symbiodiniaceae</taxon>
        <taxon>Symbiodinium</taxon>
    </lineage>
</organism>
<protein>
    <submittedName>
        <fullName evidence="4">Membrane steroid-binding protein 2</fullName>
    </submittedName>
</protein>
<sequence>MVHGCPKALLCIFAHRCNDEEPVVGQKALLPPQCHVSVVGYTATVRFVGETHFAPGEWVGVELEYFTCEPNHGLFVRRHIDSKTQYFVRYSPLALKVGDAEGDSQSEDDVDEVAMVPTQSMRRKGVSAEAGGEEDDWVPTVHEKSLTEKRQLKEATWKPVVKFGNLSPKGLERVVEAMFKKSVGQGETIIRLKPRRKVPQNSSKCRTWASGGAGVQSYAPLPKVFEAGPGFAFGEAALLYNAGTLAIRSRLCGVGEILHRVVESECECWLFRELERGSTVCDHQSQRGDATFSKSWMRTEQIATLAEVVDEEDFSADEVWGGPRCTFQIHGPEPPPLQLLWHLRYSFVTAPLAAPLHLRYSSAGTSGTPPSRLRYSSVPAPFAPPIQLRYTAVTAPLALPIQLCNTSATPPLHLRYSCAGTSVIAPLAPPIQLLYTSATAPLAPLLHLRYTSAVACISGDKGEVQVKTYNTGDFFGEIALLLGEPRKASVYAKGHVTCLVITKQVFDRVLGPLRDFLKKNLTKQRYAQYQDAIEQGGEMRDTQPSDEPRAEMDRALVWAKGRSALREDVFSGDGKADRANTVYNVKIKLPVDLDIDEDEGPTSTEADAKAELPDESKPEEKARSRRLLNVLKRPQLVSPTEVFKVAQLCLNGNEAFGGLRKGEKFTMDKAVIVRSFGSFASFTSCVTVIDALSASPASTIPGLCAYATSASAERRRRDPAASVSLKMSWLRDVREKLFSQTGLAATFLIGTLGYLVWDFFSDVVAARAAAKRRALIEKMHVDPRDWYEADLQPYDGSDPEKPLLVGIDGEVFNVWRGWNFYGHGAPYNSFAGRDATRFLAKQIVSEEEDDGQPLTREELENMQNWKEYFRFKYDAGQIHTAVLCQKGQKSAADPTPNQVGSIGLYGVCVQTLPHYITTSKNWGEDWEACLKEAFLAAQNDLLQLAASEGKCTPEVQTCKTMGLTRCLVASWSRHDSRVLYGTEEQPGMRDHKPNNPEERQRLEGAGSEVRQVDVDSFRIYIKGTNFPGLTMQGTQLAFGAWSWKKEPRLTGMAEPNYQRLFIQPSDELLRLHCAMVYAVIASDGIWEFIDYSKVVDLTSKKTGSLGNWQRIAKADHPRCDDITAMIVKLNVNVKGTDSNDNHEFTLIRPELPACMVLTAIIKN</sequence>
<dbReference type="Pfam" id="PF00481">
    <property type="entry name" value="PP2C"/>
    <property type="match status" value="1"/>
</dbReference>
<dbReference type="SUPFAM" id="SSF74924">
    <property type="entry name" value="Cap-Gly domain"/>
    <property type="match status" value="1"/>
</dbReference>
<dbReference type="EMBL" id="LSRX01000219">
    <property type="protein sequence ID" value="OLQ04074.1"/>
    <property type="molecule type" value="Genomic_DNA"/>
</dbReference>
<proteinExistence type="inferred from homology"/>
<feature type="compositionally biased region" description="Basic and acidic residues" evidence="2">
    <location>
        <begin position="606"/>
        <end position="622"/>
    </location>
</feature>
<dbReference type="SMART" id="SM01052">
    <property type="entry name" value="CAP_GLY"/>
    <property type="match status" value="1"/>
</dbReference>
<feature type="domain" description="Cyclic nucleotide-binding" evidence="3">
    <location>
        <begin position="460"/>
        <end position="521"/>
    </location>
</feature>
<dbReference type="SUPFAM" id="SSF81606">
    <property type="entry name" value="PP2C-like"/>
    <property type="match status" value="1"/>
</dbReference>
<name>A0A1Q9E9G6_SYMMI</name>
<dbReference type="SUPFAM" id="SSF51206">
    <property type="entry name" value="cAMP-binding domain-like"/>
    <property type="match status" value="1"/>
</dbReference>
<dbReference type="InterPro" id="IPR001932">
    <property type="entry name" value="PPM-type_phosphatase-like_dom"/>
</dbReference>
<dbReference type="InterPro" id="IPR014710">
    <property type="entry name" value="RmlC-like_jellyroll"/>
</dbReference>
<accession>A0A1Q9E9G6</accession>
<dbReference type="InterPro" id="IPR036400">
    <property type="entry name" value="Cyt_B5-like_heme/steroid_sf"/>
</dbReference>
<feature type="compositionally biased region" description="Basic and acidic residues" evidence="2">
    <location>
        <begin position="986"/>
        <end position="1002"/>
    </location>
</feature>